<dbReference type="PANTHER" id="PTHR43396">
    <property type="entry name" value="FLAVOHEMOPROTEIN"/>
    <property type="match status" value="1"/>
</dbReference>
<dbReference type="GO" id="GO:0019825">
    <property type="term" value="F:oxygen binding"/>
    <property type="evidence" value="ECO:0007669"/>
    <property type="project" value="InterPro"/>
</dbReference>
<keyword evidence="8" id="KW-1185">Reference proteome</keyword>
<dbReference type="Gene3D" id="1.10.490.10">
    <property type="entry name" value="Globins"/>
    <property type="match status" value="1"/>
</dbReference>
<feature type="domain" description="Globin" evidence="6">
    <location>
        <begin position="7"/>
        <end position="142"/>
    </location>
</feature>
<organism evidence="7 8">
    <name type="scientific">Flammeovirga aprica JL-4</name>
    <dbReference type="NCBI Taxonomy" id="694437"/>
    <lineage>
        <taxon>Bacteria</taxon>
        <taxon>Pseudomonadati</taxon>
        <taxon>Bacteroidota</taxon>
        <taxon>Cytophagia</taxon>
        <taxon>Cytophagales</taxon>
        <taxon>Flammeovirgaceae</taxon>
        <taxon>Flammeovirga</taxon>
    </lineage>
</organism>
<dbReference type="SUPFAM" id="SSF46458">
    <property type="entry name" value="Globin-like"/>
    <property type="match status" value="1"/>
</dbReference>
<comment type="caution">
    <text evidence="7">The sequence shown here is derived from an EMBL/GenBank/DDBJ whole genome shotgun (WGS) entry which is preliminary data.</text>
</comment>
<dbReference type="RefSeq" id="WP_169658034.1">
    <property type="nucleotide sequence ID" value="NZ_JABANE010000048.1"/>
</dbReference>
<dbReference type="GO" id="GO:0046872">
    <property type="term" value="F:metal ion binding"/>
    <property type="evidence" value="ECO:0007669"/>
    <property type="project" value="UniProtKB-KW"/>
</dbReference>
<evidence type="ECO:0000313" key="7">
    <source>
        <dbReference type="EMBL" id="NME69777.1"/>
    </source>
</evidence>
<dbReference type="InterPro" id="IPR012292">
    <property type="entry name" value="Globin/Proto"/>
</dbReference>
<comment type="similarity">
    <text evidence="5">Belongs to the globin family.</text>
</comment>
<keyword evidence="5" id="KW-0813">Transport</keyword>
<reference evidence="7 8" key="1">
    <citation type="submission" date="2020-04" db="EMBL/GenBank/DDBJ databases">
        <title>Flammeovirga sp. SR4, a novel species isolated from seawater.</title>
        <authorList>
            <person name="Wang X."/>
        </authorList>
    </citation>
    <scope>NUCLEOTIDE SEQUENCE [LARGE SCALE GENOMIC DNA]</scope>
    <source>
        <strain evidence="7 8">ATCC 23126</strain>
    </source>
</reference>
<dbReference type="InterPro" id="IPR000971">
    <property type="entry name" value="Globin"/>
</dbReference>
<evidence type="ECO:0000256" key="5">
    <source>
        <dbReference type="RuleBase" id="RU000356"/>
    </source>
</evidence>
<evidence type="ECO:0000259" key="6">
    <source>
        <dbReference type="PROSITE" id="PS01033"/>
    </source>
</evidence>
<accession>A0A7X9XAK4</accession>
<name>A0A7X9XAK4_9BACT</name>
<dbReference type="GO" id="GO:0005344">
    <property type="term" value="F:oxygen carrier activity"/>
    <property type="evidence" value="ECO:0007669"/>
    <property type="project" value="UniProtKB-KW"/>
</dbReference>
<keyword evidence="7" id="KW-0675">Receptor</keyword>
<sequence>MKTETISINSEQIGLIQETYALIERSTDDVAKAFYNKLFELDPSLRRLFSSDMREQRKKLMDVIGFLVYNLNDLDHLVYLIQELGKRHTRRYEVKDHNYEIAIVAFLHALEDRLGNVWTIKVHRAWKNLLIIVSELMTNNKLIVENVAHP</sequence>
<dbReference type="GO" id="GO:0008941">
    <property type="term" value="F:nitric oxide dioxygenase NAD(P)H activity"/>
    <property type="evidence" value="ECO:0007669"/>
    <property type="project" value="TreeGrafter"/>
</dbReference>
<dbReference type="AlphaFoldDB" id="A0A7X9XAK4"/>
<evidence type="ECO:0000256" key="1">
    <source>
        <dbReference type="ARBA" id="ARBA00022617"/>
    </source>
</evidence>
<keyword evidence="2 5" id="KW-0561">Oxygen transport</keyword>
<proteinExistence type="inferred from homology"/>
<protein>
    <submittedName>
        <fullName evidence="7">Hemin receptor</fullName>
    </submittedName>
</protein>
<keyword evidence="3" id="KW-0479">Metal-binding</keyword>
<dbReference type="Proteomes" id="UP000576082">
    <property type="component" value="Unassembled WGS sequence"/>
</dbReference>
<evidence type="ECO:0000313" key="8">
    <source>
        <dbReference type="Proteomes" id="UP000576082"/>
    </source>
</evidence>
<evidence type="ECO:0000256" key="2">
    <source>
        <dbReference type="ARBA" id="ARBA00022621"/>
    </source>
</evidence>
<dbReference type="GO" id="GO:0071500">
    <property type="term" value="P:cellular response to nitrosative stress"/>
    <property type="evidence" value="ECO:0007669"/>
    <property type="project" value="TreeGrafter"/>
</dbReference>
<dbReference type="Pfam" id="PF00042">
    <property type="entry name" value="Globin"/>
    <property type="match status" value="1"/>
</dbReference>
<gene>
    <name evidence="7" type="ORF">HHU12_17510</name>
</gene>
<dbReference type="PANTHER" id="PTHR43396:SF3">
    <property type="entry name" value="FLAVOHEMOPROTEIN"/>
    <property type="match status" value="1"/>
</dbReference>
<evidence type="ECO:0000256" key="3">
    <source>
        <dbReference type="ARBA" id="ARBA00022723"/>
    </source>
</evidence>
<evidence type="ECO:0000256" key="4">
    <source>
        <dbReference type="ARBA" id="ARBA00023004"/>
    </source>
</evidence>
<keyword evidence="1 5" id="KW-0349">Heme</keyword>
<dbReference type="GO" id="GO:0020037">
    <property type="term" value="F:heme binding"/>
    <property type="evidence" value="ECO:0007669"/>
    <property type="project" value="InterPro"/>
</dbReference>
<dbReference type="PROSITE" id="PS01033">
    <property type="entry name" value="GLOBIN"/>
    <property type="match status" value="1"/>
</dbReference>
<keyword evidence="4" id="KW-0408">Iron</keyword>
<dbReference type="InterPro" id="IPR009050">
    <property type="entry name" value="Globin-like_sf"/>
</dbReference>
<dbReference type="GO" id="GO:0046210">
    <property type="term" value="P:nitric oxide catabolic process"/>
    <property type="evidence" value="ECO:0007669"/>
    <property type="project" value="TreeGrafter"/>
</dbReference>
<dbReference type="EMBL" id="JABANE010000048">
    <property type="protein sequence ID" value="NME69777.1"/>
    <property type="molecule type" value="Genomic_DNA"/>
</dbReference>
<dbReference type="GO" id="GO:0071949">
    <property type="term" value="F:FAD binding"/>
    <property type="evidence" value="ECO:0007669"/>
    <property type="project" value="TreeGrafter"/>
</dbReference>